<dbReference type="Proteomes" id="UP000035350">
    <property type="component" value="Unassembled WGS sequence"/>
</dbReference>
<reference evidence="2" key="2">
    <citation type="submission" date="2015-04" db="EMBL/GenBank/DDBJ databases">
        <title>Draft Genome Sequences of Eight Spore-Forming Food Isolates of Bacillus cereus Genome sequencing.</title>
        <authorList>
            <person name="Krawcyk A.O."/>
            <person name="de Jong A."/>
            <person name="Eijlander R.T."/>
            <person name="Berendsen E.M."/>
            <person name="Holsappel S."/>
            <person name="Wells-Bennik M."/>
            <person name="Kuipers O.P."/>
        </authorList>
    </citation>
    <scope>NUCLEOTIDE SEQUENCE [LARGE SCALE GENOMIC DNA]</scope>
    <source>
        <strain evidence="2">B4147</strain>
    </source>
</reference>
<evidence type="ECO:0000313" key="2">
    <source>
        <dbReference type="Proteomes" id="UP000035350"/>
    </source>
</evidence>
<accession>A0A0G8CDX5</accession>
<name>A0A0G8CDX5_9BACI</name>
<comment type="caution">
    <text evidence="1">The sequence shown here is derived from an EMBL/GenBank/DDBJ whole genome shotgun (WGS) entry which is preliminary data.</text>
</comment>
<dbReference type="PATRIC" id="fig|1396.433.peg.670"/>
<reference evidence="1 2" key="1">
    <citation type="journal article" date="2015" name="Genome Announc.">
        <title>Next-Generation Whole-Genome Sequencing of Eight Strains of Bacillus cereus, Isolated from Food.</title>
        <authorList>
            <person name="Krawczyk A.O."/>
            <person name="de Jong A."/>
            <person name="Eijlander R.T."/>
            <person name="Berendsen E.M."/>
            <person name="Holsappel S."/>
            <person name="Wells-Bennik M.H."/>
            <person name="Kuipers O.P."/>
        </authorList>
    </citation>
    <scope>NUCLEOTIDE SEQUENCE [LARGE SCALE GENOMIC DNA]</scope>
    <source>
        <strain evidence="1 2">B4147</strain>
    </source>
</reference>
<organism evidence="1 2">
    <name type="scientific">Bacillus wiedmannii</name>
    <dbReference type="NCBI Taxonomy" id="1890302"/>
    <lineage>
        <taxon>Bacteria</taxon>
        <taxon>Bacillati</taxon>
        <taxon>Bacillota</taxon>
        <taxon>Bacilli</taxon>
        <taxon>Bacillales</taxon>
        <taxon>Bacillaceae</taxon>
        <taxon>Bacillus</taxon>
        <taxon>Bacillus cereus group</taxon>
    </lineage>
</organism>
<sequence>MIKYCKKAESVSHFLLIDAKIIYAAANINGKKETVEYGK</sequence>
<dbReference type="AlphaFoldDB" id="A0A0G8CDX5"/>
<evidence type="ECO:0000313" key="1">
    <source>
        <dbReference type="EMBL" id="KKZ97639.1"/>
    </source>
</evidence>
<proteinExistence type="predicted"/>
<gene>
    <name evidence="1" type="ORF">B4147_3166</name>
</gene>
<protein>
    <submittedName>
        <fullName evidence="1">Uncharacterized protein</fullName>
    </submittedName>
</protein>
<dbReference type="EMBL" id="LCYN01000009">
    <property type="protein sequence ID" value="KKZ97639.1"/>
    <property type="molecule type" value="Genomic_DNA"/>
</dbReference>